<dbReference type="EMBL" id="RSCL01000042">
    <property type="protein sequence ID" value="RUS95295.1"/>
    <property type="molecule type" value="Genomic_DNA"/>
</dbReference>
<keyword evidence="3" id="KW-1185">Reference proteome</keyword>
<evidence type="ECO:0000313" key="2">
    <source>
        <dbReference type="EMBL" id="RUS95295.1"/>
    </source>
</evidence>
<organism evidence="2 3">
    <name type="scientific">Dulcicalothrix desertica PCC 7102</name>
    <dbReference type="NCBI Taxonomy" id="232991"/>
    <lineage>
        <taxon>Bacteria</taxon>
        <taxon>Bacillati</taxon>
        <taxon>Cyanobacteriota</taxon>
        <taxon>Cyanophyceae</taxon>
        <taxon>Nostocales</taxon>
        <taxon>Calotrichaceae</taxon>
        <taxon>Dulcicalothrix</taxon>
    </lineage>
</organism>
<gene>
    <name evidence="2" type="ORF">DSM106972_090710</name>
</gene>
<comment type="caution">
    <text evidence="2">The sequence shown here is derived from an EMBL/GenBank/DDBJ whole genome shotgun (WGS) entry which is preliminary data.</text>
</comment>
<feature type="transmembrane region" description="Helical" evidence="1">
    <location>
        <begin position="137"/>
        <end position="159"/>
    </location>
</feature>
<dbReference type="AlphaFoldDB" id="A0A433UN83"/>
<reference evidence="2" key="2">
    <citation type="journal article" date="2019" name="Genome Biol. Evol.">
        <title>Day and night: Metabolic profiles and evolutionary relationships of six axenic non-marine cyanobacteria.</title>
        <authorList>
            <person name="Will S.E."/>
            <person name="Henke P."/>
            <person name="Boedeker C."/>
            <person name="Huang S."/>
            <person name="Brinkmann H."/>
            <person name="Rohde M."/>
            <person name="Jarek M."/>
            <person name="Friedl T."/>
            <person name="Seufert S."/>
            <person name="Schumacher M."/>
            <person name="Overmann J."/>
            <person name="Neumann-Schaal M."/>
            <person name="Petersen J."/>
        </authorList>
    </citation>
    <scope>NUCLEOTIDE SEQUENCE [LARGE SCALE GENOMIC DNA]</scope>
    <source>
        <strain evidence="2">PCC 7102</strain>
    </source>
</reference>
<dbReference type="PANTHER" id="PTHR36832:SF1">
    <property type="entry name" value="SLR1174 PROTEIN"/>
    <property type="match status" value="1"/>
</dbReference>
<dbReference type="PANTHER" id="PTHR36832">
    <property type="entry name" value="SLR1174 PROTEIN-RELATED"/>
    <property type="match status" value="1"/>
</dbReference>
<dbReference type="RefSeq" id="WP_127087030.1">
    <property type="nucleotide sequence ID" value="NZ_RSCL01000042.1"/>
</dbReference>
<sequence length="263" mass="29612">MMYKIWKARALLVNAFSEATAYRVEVVIWLISGFLPLIMMFIWMGLAESGPMGDYSAKNFATYFLMVFFVTQTVEVSTIQDLNSDIRLGYMSFKLLLPLNPYWMYMTANLGDLVVRLPLLVPFTLAGFYIVGALSDLSILSVLAFIPALVAAWLIHFNMSFNLGLLAFWIDKADVTHELLYTLQLILGGALAPLALFPKVLLSVLAYTPFPYVIDFPINVILGLHGVELVEGFIIQIFWVVVLTALYRLLWRKGLQKYSAVGS</sequence>
<dbReference type="OrthoDB" id="8582979at2"/>
<dbReference type="Pfam" id="PF06182">
    <property type="entry name" value="ABC2_membrane_6"/>
    <property type="match status" value="1"/>
</dbReference>
<name>A0A433UN83_9CYAN</name>
<feature type="transmembrane region" description="Helical" evidence="1">
    <location>
        <begin position="60"/>
        <end position="82"/>
    </location>
</feature>
<dbReference type="Proteomes" id="UP000271624">
    <property type="component" value="Unassembled WGS sequence"/>
</dbReference>
<feature type="transmembrane region" description="Helical" evidence="1">
    <location>
        <begin position="27"/>
        <end position="48"/>
    </location>
</feature>
<reference evidence="2" key="1">
    <citation type="submission" date="2018-12" db="EMBL/GenBank/DDBJ databases">
        <authorList>
            <person name="Will S."/>
            <person name="Neumann-Schaal M."/>
            <person name="Henke P."/>
        </authorList>
    </citation>
    <scope>NUCLEOTIDE SEQUENCE</scope>
    <source>
        <strain evidence="2">PCC 7102</strain>
    </source>
</reference>
<proteinExistence type="predicted"/>
<evidence type="ECO:0000313" key="3">
    <source>
        <dbReference type="Proteomes" id="UP000271624"/>
    </source>
</evidence>
<dbReference type="InterPro" id="IPR010390">
    <property type="entry name" value="ABC-2_transporter-like"/>
</dbReference>
<keyword evidence="1" id="KW-0812">Transmembrane</keyword>
<keyword evidence="1" id="KW-1133">Transmembrane helix</keyword>
<accession>A0A433UN83</accession>
<evidence type="ECO:0000256" key="1">
    <source>
        <dbReference type="SAM" id="Phobius"/>
    </source>
</evidence>
<feature type="transmembrane region" description="Helical" evidence="1">
    <location>
        <begin position="179"/>
        <end position="197"/>
    </location>
</feature>
<protein>
    <submittedName>
        <fullName evidence="2">Multidrug ABC transporter permease</fullName>
    </submittedName>
</protein>
<feature type="transmembrane region" description="Helical" evidence="1">
    <location>
        <begin position="204"/>
        <end position="227"/>
    </location>
</feature>
<keyword evidence="1" id="KW-0472">Membrane</keyword>
<feature type="transmembrane region" description="Helical" evidence="1">
    <location>
        <begin position="102"/>
        <end position="130"/>
    </location>
</feature>
<feature type="transmembrane region" description="Helical" evidence="1">
    <location>
        <begin position="233"/>
        <end position="250"/>
    </location>
</feature>